<comment type="pathway">
    <text evidence="3 17 18">Cell wall biogenesis; peptidoglycan biosynthesis.</text>
</comment>
<evidence type="ECO:0000256" key="18">
    <source>
        <dbReference type="RuleBase" id="RU003664"/>
    </source>
</evidence>
<evidence type="ECO:0000256" key="3">
    <source>
        <dbReference type="ARBA" id="ARBA00004752"/>
    </source>
</evidence>
<evidence type="ECO:0000256" key="12">
    <source>
        <dbReference type="ARBA" id="ARBA00022984"/>
    </source>
</evidence>
<dbReference type="InterPro" id="IPR005762">
    <property type="entry name" value="MurD"/>
</dbReference>
<evidence type="ECO:0000259" key="19">
    <source>
        <dbReference type="Pfam" id="PF02875"/>
    </source>
</evidence>
<keyword evidence="22" id="KW-1185">Reference proteome</keyword>
<evidence type="ECO:0000256" key="8">
    <source>
        <dbReference type="ARBA" id="ARBA00022598"/>
    </source>
</evidence>
<keyword evidence="10 17" id="KW-0067">ATP-binding</keyword>
<dbReference type="InterPro" id="IPR036565">
    <property type="entry name" value="Mur-like_cat_sf"/>
</dbReference>
<dbReference type="Pfam" id="PF08245">
    <property type="entry name" value="Mur_ligase_M"/>
    <property type="match status" value="1"/>
</dbReference>
<dbReference type="Gene3D" id="3.90.190.20">
    <property type="entry name" value="Mur ligase, C-terminal domain"/>
    <property type="match status" value="1"/>
</dbReference>
<evidence type="ECO:0000313" key="22">
    <source>
        <dbReference type="Proteomes" id="UP000719942"/>
    </source>
</evidence>
<keyword evidence="8 17" id="KW-0436">Ligase</keyword>
<dbReference type="SUPFAM" id="SSF53244">
    <property type="entry name" value="MurD-like peptide ligases, peptide-binding domain"/>
    <property type="match status" value="1"/>
</dbReference>
<dbReference type="SUPFAM" id="SSF51984">
    <property type="entry name" value="MurCD N-terminal domain"/>
    <property type="match status" value="1"/>
</dbReference>
<gene>
    <name evidence="17" type="primary">murD</name>
    <name evidence="21" type="ORF">J5W02_07705</name>
</gene>
<dbReference type="GO" id="GO:0008764">
    <property type="term" value="F:UDP-N-acetylmuramoylalanine-D-glutamate ligase activity"/>
    <property type="evidence" value="ECO:0007669"/>
    <property type="project" value="UniProtKB-EC"/>
</dbReference>
<evidence type="ECO:0000256" key="14">
    <source>
        <dbReference type="ARBA" id="ARBA00030398"/>
    </source>
</evidence>
<comment type="subcellular location">
    <subcellularLocation>
        <location evidence="2 17 18">Cytoplasm</location>
    </subcellularLocation>
</comment>
<dbReference type="Proteomes" id="UP000719942">
    <property type="component" value="Unassembled WGS sequence"/>
</dbReference>
<evidence type="ECO:0000256" key="15">
    <source>
        <dbReference type="ARBA" id="ARBA00032324"/>
    </source>
</evidence>
<evidence type="ECO:0000256" key="16">
    <source>
        <dbReference type="ARBA" id="ARBA00047632"/>
    </source>
</evidence>
<dbReference type="InterPro" id="IPR013221">
    <property type="entry name" value="Mur_ligase_cen"/>
</dbReference>
<dbReference type="SUPFAM" id="SSF53623">
    <property type="entry name" value="MurD-like peptide ligases, catalytic domain"/>
    <property type="match status" value="1"/>
</dbReference>
<evidence type="ECO:0000256" key="5">
    <source>
        <dbReference type="ARBA" id="ARBA00012212"/>
    </source>
</evidence>
<evidence type="ECO:0000256" key="13">
    <source>
        <dbReference type="ARBA" id="ARBA00023316"/>
    </source>
</evidence>
<evidence type="ECO:0000256" key="1">
    <source>
        <dbReference type="ARBA" id="ARBA00002734"/>
    </source>
</evidence>
<keyword evidence="9 17" id="KW-0547">Nucleotide-binding</keyword>
<evidence type="ECO:0000256" key="11">
    <source>
        <dbReference type="ARBA" id="ARBA00022960"/>
    </source>
</evidence>
<dbReference type="Gene3D" id="3.40.50.720">
    <property type="entry name" value="NAD(P)-binding Rossmann-like Domain"/>
    <property type="match status" value="1"/>
</dbReference>
<keyword evidence="12 17" id="KW-0573">Peptidoglycan synthesis</keyword>
<evidence type="ECO:0000256" key="4">
    <source>
        <dbReference type="ARBA" id="ARBA00010416"/>
    </source>
</evidence>
<dbReference type="PANTHER" id="PTHR43692:SF1">
    <property type="entry name" value="UDP-N-ACETYLMURAMOYLALANINE--D-GLUTAMATE LIGASE"/>
    <property type="match status" value="1"/>
</dbReference>
<evidence type="ECO:0000313" key="21">
    <source>
        <dbReference type="EMBL" id="MBW7572697.1"/>
    </source>
</evidence>
<sequence length="461" mass="50352">MDIQKFYSSLLGKKVAFCGIGGSNLPLIKIFARHGAAVTARDRRTEEKLGETAEELKKLGVSLKLGEGYLENLDEDIIFRTPGMKYDLPELNAARGRGAAVTSEMEVFFDLCPCKIFAVTGSDGKTTTTTIVSEMLKAAGKTVHLGGNIGNPLLPEIESIGPDDVAVVELSSFQLISMRRSPDVAIVTNVTPNHLDMHKDMQEYIDAKKNIILHQNAFGRAVLNADYEITTGFAQDVRGERMMFSRKGRCGNGAWLNDQNEIVMSLNGQDYKVMDASDIKVPGGHNIENYLAAVCALWGTVGTDIMVQTARAFSGVEHRNEFVRELDGVTYYNDSIGTTPSRTANGTLKLFDRKIILIAGGYDKKIPFDSFGPAVVDSVKTLVLMGATADKIEESVKAAPKYREGSPKIIRVQSLQEAVRTCRAEAVPGDIVSLSPACASFDMFPNYETRGEEFKKLVGQL</sequence>
<evidence type="ECO:0000256" key="17">
    <source>
        <dbReference type="HAMAP-Rule" id="MF_00639"/>
    </source>
</evidence>
<dbReference type="HAMAP" id="MF_00639">
    <property type="entry name" value="MurD"/>
    <property type="match status" value="1"/>
</dbReference>
<dbReference type="Pfam" id="PF02875">
    <property type="entry name" value="Mur_ligase_C"/>
    <property type="match status" value="1"/>
</dbReference>
<keyword evidence="17 18" id="KW-0131">Cell cycle</keyword>
<comment type="similarity">
    <text evidence="4 17">Belongs to the MurCDEF family.</text>
</comment>
<organism evidence="21 22">
    <name type="scientific">Caproiciproducens faecalis</name>
    <dbReference type="NCBI Taxonomy" id="2820301"/>
    <lineage>
        <taxon>Bacteria</taxon>
        <taxon>Bacillati</taxon>
        <taxon>Bacillota</taxon>
        <taxon>Clostridia</taxon>
        <taxon>Eubacteriales</taxon>
        <taxon>Acutalibacteraceae</taxon>
        <taxon>Caproiciproducens</taxon>
    </lineage>
</organism>
<evidence type="ECO:0000256" key="9">
    <source>
        <dbReference type="ARBA" id="ARBA00022741"/>
    </source>
</evidence>
<keyword evidence="7 17" id="KW-0963">Cytoplasm</keyword>
<comment type="function">
    <text evidence="1 17 18">Cell wall formation. Catalyzes the addition of glutamate to the nucleotide precursor UDP-N-acetylmuramoyl-L-alanine (UMA).</text>
</comment>
<evidence type="ECO:0000259" key="20">
    <source>
        <dbReference type="Pfam" id="PF08245"/>
    </source>
</evidence>
<evidence type="ECO:0000256" key="10">
    <source>
        <dbReference type="ARBA" id="ARBA00022840"/>
    </source>
</evidence>
<keyword evidence="11 17" id="KW-0133">Cell shape</keyword>
<comment type="catalytic activity">
    <reaction evidence="16 17 18">
        <text>UDP-N-acetyl-alpha-D-muramoyl-L-alanine + D-glutamate + ATP = UDP-N-acetyl-alpha-D-muramoyl-L-alanyl-D-glutamate + ADP + phosphate + H(+)</text>
        <dbReference type="Rhea" id="RHEA:16429"/>
        <dbReference type="ChEBI" id="CHEBI:15378"/>
        <dbReference type="ChEBI" id="CHEBI:29986"/>
        <dbReference type="ChEBI" id="CHEBI:30616"/>
        <dbReference type="ChEBI" id="CHEBI:43474"/>
        <dbReference type="ChEBI" id="CHEBI:83898"/>
        <dbReference type="ChEBI" id="CHEBI:83900"/>
        <dbReference type="ChEBI" id="CHEBI:456216"/>
        <dbReference type="EC" id="6.3.2.9"/>
    </reaction>
</comment>
<dbReference type="PANTHER" id="PTHR43692">
    <property type="entry name" value="UDP-N-ACETYLMURAMOYLALANINE--D-GLUTAMATE LIGASE"/>
    <property type="match status" value="1"/>
</dbReference>
<evidence type="ECO:0000256" key="7">
    <source>
        <dbReference type="ARBA" id="ARBA00022490"/>
    </source>
</evidence>
<evidence type="ECO:0000256" key="6">
    <source>
        <dbReference type="ARBA" id="ARBA00015655"/>
    </source>
</evidence>
<dbReference type="InterPro" id="IPR004101">
    <property type="entry name" value="Mur_ligase_C"/>
</dbReference>
<keyword evidence="13 17" id="KW-0961">Cell wall biogenesis/degradation</keyword>
<accession>A0ABS7DN36</accession>
<proteinExistence type="inferred from homology"/>
<protein>
    <recommendedName>
        <fullName evidence="6 17">UDP-N-acetylmuramoylalanine--D-glutamate ligase</fullName>
        <ecNumber evidence="5 17">6.3.2.9</ecNumber>
    </recommendedName>
    <alternativeName>
        <fullName evidence="15 17">D-glutamic acid-adding enzyme</fullName>
    </alternativeName>
    <alternativeName>
        <fullName evidence="14 17">UDP-N-acetylmuramoyl-L-alanyl-D-glutamate synthetase</fullName>
    </alternativeName>
</protein>
<keyword evidence="17 18" id="KW-0132">Cell division</keyword>
<feature type="binding site" evidence="17">
    <location>
        <begin position="121"/>
        <end position="127"/>
    </location>
    <ligand>
        <name>ATP</name>
        <dbReference type="ChEBI" id="CHEBI:30616"/>
    </ligand>
</feature>
<feature type="domain" description="Mur ligase C-terminal" evidence="19">
    <location>
        <begin position="318"/>
        <end position="438"/>
    </location>
</feature>
<evidence type="ECO:0000256" key="2">
    <source>
        <dbReference type="ARBA" id="ARBA00004496"/>
    </source>
</evidence>
<dbReference type="Gene3D" id="3.40.1190.10">
    <property type="entry name" value="Mur-like, catalytic domain"/>
    <property type="match status" value="1"/>
</dbReference>
<dbReference type="InterPro" id="IPR036615">
    <property type="entry name" value="Mur_ligase_C_dom_sf"/>
</dbReference>
<dbReference type="RefSeq" id="WP_219965085.1">
    <property type="nucleotide sequence ID" value="NZ_JAGFNZ010000002.1"/>
</dbReference>
<feature type="domain" description="Mur ligase central" evidence="20">
    <location>
        <begin position="119"/>
        <end position="296"/>
    </location>
</feature>
<reference evidence="21 22" key="1">
    <citation type="submission" date="2021-03" db="EMBL/GenBank/DDBJ databases">
        <title>Caproiciproducens sp. nov. isolated from feces of cow.</title>
        <authorList>
            <person name="Choi J.-Y."/>
        </authorList>
    </citation>
    <scope>NUCLEOTIDE SEQUENCE [LARGE SCALE GENOMIC DNA]</scope>
    <source>
        <strain evidence="21 22">AGMB10547</strain>
    </source>
</reference>
<dbReference type="EC" id="6.3.2.9" evidence="5 17"/>
<dbReference type="NCBIfam" id="TIGR01087">
    <property type="entry name" value="murD"/>
    <property type="match status" value="1"/>
</dbReference>
<comment type="caution">
    <text evidence="21">The sequence shown here is derived from an EMBL/GenBank/DDBJ whole genome shotgun (WGS) entry which is preliminary data.</text>
</comment>
<name>A0ABS7DN36_9FIRM</name>
<dbReference type="EMBL" id="JAGFNZ010000002">
    <property type="protein sequence ID" value="MBW7572697.1"/>
    <property type="molecule type" value="Genomic_DNA"/>
</dbReference>